<dbReference type="Proteomes" id="UP000887578">
    <property type="component" value="Unplaced"/>
</dbReference>
<sequence length="89" mass="10132">MCDHSAYFQIYQGERISADKNHFIMDVKLEGLPKKRAEEVKATLEIELDANGFLTAVVRGWGKEVTKQVNFNEKKTTGKMIEDIKNGNN</sequence>
<dbReference type="AlphaFoldDB" id="A0A914PAA1"/>
<evidence type="ECO:0000313" key="1">
    <source>
        <dbReference type="Proteomes" id="UP000887578"/>
    </source>
</evidence>
<protein>
    <submittedName>
        <fullName evidence="2">Uncharacterized protein</fullName>
    </submittedName>
</protein>
<organism evidence="1 2">
    <name type="scientific">Panagrolaimus davidi</name>
    <dbReference type="NCBI Taxonomy" id="227884"/>
    <lineage>
        <taxon>Eukaryota</taxon>
        <taxon>Metazoa</taxon>
        <taxon>Ecdysozoa</taxon>
        <taxon>Nematoda</taxon>
        <taxon>Chromadorea</taxon>
        <taxon>Rhabditida</taxon>
        <taxon>Tylenchina</taxon>
        <taxon>Panagrolaimomorpha</taxon>
        <taxon>Panagrolaimoidea</taxon>
        <taxon>Panagrolaimidae</taxon>
        <taxon>Panagrolaimus</taxon>
    </lineage>
</organism>
<dbReference type="WBParaSite" id="PDA_v2.g14456.t1">
    <property type="protein sequence ID" value="PDA_v2.g14456.t1"/>
    <property type="gene ID" value="PDA_v2.g14456"/>
</dbReference>
<dbReference type="InterPro" id="IPR029047">
    <property type="entry name" value="HSP70_peptide-bd_sf"/>
</dbReference>
<proteinExistence type="predicted"/>
<keyword evidence="1" id="KW-1185">Reference proteome</keyword>
<accession>A0A914PAA1</accession>
<dbReference type="SUPFAM" id="SSF100920">
    <property type="entry name" value="Heat shock protein 70kD (HSP70), peptide-binding domain"/>
    <property type="match status" value="1"/>
</dbReference>
<evidence type="ECO:0000313" key="2">
    <source>
        <dbReference type="WBParaSite" id="PDA_v2.g14456.t1"/>
    </source>
</evidence>
<dbReference type="Gene3D" id="2.60.34.10">
    <property type="entry name" value="Substrate Binding Domain Of DNAk, Chain A, domain 1"/>
    <property type="match status" value="1"/>
</dbReference>
<reference evidence="2" key="1">
    <citation type="submission" date="2022-11" db="UniProtKB">
        <authorList>
            <consortium name="WormBaseParasite"/>
        </authorList>
    </citation>
    <scope>IDENTIFICATION</scope>
</reference>
<name>A0A914PAA1_9BILA</name>